<keyword evidence="1" id="KW-0732">Signal</keyword>
<feature type="signal peptide" evidence="1">
    <location>
        <begin position="1"/>
        <end position="19"/>
    </location>
</feature>
<feature type="chain" id="PRO_5043048328" description="Secreted protein" evidence="1">
    <location>
        <begin position="20"/>
        <end position="126"/>
    </location>
</feature>
<reference evidence="2" key="1">
    <citation type="journal article" date="2023" name="Mol. Phylogenet. Evol.">
        <title>Genome-scale phylogeny and comparative genomics of the fungal order Sordariales.</title>
        <authorList>
            <person name="Hensen N."/>
            <person name="Bonometti L."/>
            <person name="Westerberg I."/>
            <person name="Brannstrom I.O."/>
            <person name="Guillou S."/>
            <person name="Cros-Aarteil S."/>
            <person name="Calhoun S."/>
            <person name="Haridas S."/>
            <person name="Kuo A."/>
            <person name="Mondo S."/>
            <person name="Pangilinan J."/>
            <person name="Riley R."/>
            <person name="LaButti K."/>
            <person name="Andreopoulos B."/>
            <person name="Lipzen A."/>
            <person name="Chen C."/>
            <person name="Yan M."/>
            <person name="Daum C."/>
            <person name="Ng V."/>
            <person name="Clum A."/>
            <person name="Steindorff A."/>
            <person name="Ohm R.A."/>
            <person name="Martin F."/>
            <person name="Silar P."/>
            <person name="Natvig D.O."/>
            <person name="Lalanne C."/>
            <person name="Gautier V."/>
            <person name="Ament-Velasquez S.L."/>
            <person name="Kruys A."/>
            <person name="Hutchinson M.I."/>
            <person name="Powell A.J."/>
            <person name="Barry K."/>
            <person name="Miller A.N."/>
            <person name="Grigoriev I.V."/>
            <person name="Debuchy R."/>
            <person name="Gladieux P."/>
            <person name="Hiltunen Thoren M."/>
            <person name="Johannesson H."/>
        </authorList>
    </citation>
    <scope>NUCLEOTIDE SEQUENCE</scope>
    <source>
        <strain evidence="2">CBS 315.58</strain>
    </source>
</reference>
<dbReference type="EMBL" id="MU863951">
    <property type="protein sequence ID" value="KAK4198094.1"/>
    <property type="molecule type" value="Genomic_DNA"/>
</dbReference>
<accession>A0AAN6XCQ7</accession>
<evidence type="ECO:0000313" key="3">
    <source>
        <dbReference type="Proteomes" id="UP001303160"/>
    </source>
</evidence>
<gene>
    <name evidence="2" type="ORF">QBC40DRAFT_284305</name>
</gene>
<sequence length="126" mass="13075">MSVLGVFCALLWVSKTCSGAAIVLLLLFSPIHTRVEKTTRYGGNVGLKRQCGGTTDGEPQLSVGGRAGKRALKSVASSVGSRDGMEQRRLGGCLDQTESAGCEVLAKQSLASMGCPAGASMASRRR</sequence>
<keyword evidence="3" id="KW-1185">Reference proteome</keyword>
<comment type="caution">
    <text evidence="2">The sequence shown here is derived from an EMBL/GenBank/DDBJ whole genome shotgun (WGS) entry which is preliminary data.</text>
</comment>
<evidence type="ECO:0000256" key="1">
    <source>
        <dbReference type="SAM" id="SignalP"/>
    </source>
</evidence>
<name>A0AAN6XCQ7_9PEZI</name>
<organism evidence="2 3">
    <name type="scientific">Triangularia verruculosa</name>
    <dbReference type="NCBI Taxonomy" id="2587418"/>
    <lineage>
        <taxon>Eukaryota</taxon>
        <taxon>Fungi</taxon>
        <taxon>Dikarya</taxon>
        <taxon>Ascomycota</taxon>
        <taxon>Pezizomycotina</taxon>
        <taxon>Sordariomycetes</taxon>
        <taxon>Sordariomycetidae</taxon>
        <taxon>Sordariales</taxon>
        <taxon>Podosporaceae</taxon>
        <taxon>Triangularia</taxon>
    </lineage>
</organism>
<evidence type="ECO:0008006" key="4">
    <source>
        <dbReference type="Google" id="ProtNLM"/>
    </source>
</evidence>
<dbReference type="AlphaFoldDB" id="A0AAN6XCQ7"/>
<proteinExistence type="predicted"/>
<reference evidence="2" key="2">
    <citation type="submission" date="2023-05" db="EMBL/GenBank/DDBJ databases">
        <authorList>
            <consortium name="Lawrence Berkeley National Laboratory"/>
            <person name="Steindorff A."/>
            <person name="Hensen N."/>
            <person name="Bonometti L."/>
            <person name="Westerberg I."/>
            <person name="Brannstrom I.O."/>
            <person name="Guillou S."/>
            <person name="Cros-Aarteil S."/>
            <person name="Calhoun S."/>
            <person name="Haridas S."/>
            <person name="Kuo A."/>
            <person name="Mondo S."/>
            <person name="Pangilinan J."/>
            <person name="Riley R."/>
            <person name="Labutti K."/>
            <person name="Andreopoulos B."/>
            <person name="Lipzen A."/>
            <person name="Chen C."/>
            <person name="Yanf M."/>
            <person name="Daum C."/>
            <person name="Ng V."/>
            <person name="Clum A."/>
            <person name="Ohm R."/>
            <person name="Martin F."/>
            <person name="Silar P."/>
            <person name="Natvig D."/>
            <person name="Lalanne C."/>
            <person name="Gautier V."/>
            <person name="Ament-Velasquez S.L."/>
            <person name="Kruys A."/>
            <person name="Hutchinson M.I."/>
            <person name="Powell A.J."/>
            <person name="Barry K."/>
            <person name="Miller A.N."/>
            <person name="Grigoriev I.V."/>
            <person name="Debuchy R."/>
            <person name="Gladieux P."/>
            <person name="Thoren M.H."/>
            <person name="Johannesson H."/>
        </authorList>
    </citation>
    <scope>NUCLEOTIDE SEQUENCE</scope>
    <source>
        <strain evidence="2">CBS 315.58</strain>
    </source>
</reference>
<dbReference type="Proteomes" id="UP001303160">
    <property type="component" value="Unassembled WGS sequence"/>
</dbReference>
<evidence type="ECO:0000313" key="2">
    <source>
        <dbReference type="EMBL" id="KAK4198094.1"/>
    </source>
</evidence>
<protein>
    <recommendedName>
        <fullName evidence="4">Secreted protein</fullName>
    </recommendedName>
</protein>